<evidence type="ECO:0000259" key="12">
    <source>
        <dbReference type="PROSITE" id="PS50011"/>
    </source>
</evidence>
<feature type="domain" description="OmpR/PhoB-type" evidence="13">
    <location>
        <begin position="26"/>
        <end position="122"/>
    </location>
</feature>
<dbReference type="SMART" id="SM00862">
    <property type="entry name" value="Trans_reg_C"/>
    <property type="match status" value="1"/>
</dbReference>
<dbReference type="CDD" id="cd00383">
    <property type="entry name" value="trans_reg_C"/>
    <property type="match status" value="1"/>
</dbReference>
<keyword evidence="5 14" id="KW-0418">Kinase</keyword>
<keyword evidence="15" id="KW-1185">Reference proteome</keyword>
<dbReference type="Pfam" id="PF00486">
    <property type="entry name" value="Trans_reg_C"/>
    <property type="match status" value="1"/>
</dbReference>
<dbReference type="EMBL" id="VOQQ01000001">
    <property type="protein sequence ID" value="TXC64166.1"/>
    <property type="molecule type" value="Genomic_DNA"/>
</dbReference>
<dbReference type="PANTHER" id="PTHR43671:SF98">
    <property type="entry name" value="SERINE_THREONINE-PROTEIN KINASE NEK11"/>
    <property type="match status" value="1"/>
</dbReference>
<dbReference type="InterPro" id="IPR000719">
    <property type="entry name" value="Prot_kinase_dom"/>
</dbReference>
<dbReference type="GO" id="GO:0006355">
    <property type="term" value="P:regulation of DNA-templated transcription"/>
    <property type="evidence" value="ECO:0007669"/>
    <property type="project" value="InterPro"/>
</dbReference>
<dbReference type="SUPFAM" id="SSF48452">
    <property type="entry name" value="TPR-like"/>
    <property type="match status" value="1"/>
</dbReference>
<dbReference type="AlphaFoldDB" id="A0A5C6TVB7"/>
<evidence type="ECO:0000256" key="5">
    <source>
        <dbReference type="ARBA" id="ARBA00022777"/>
    </source>
</evidence>
<evidence type="ECO:0000256" key="4">
    <source>
        <dbReference type="ARBA" id="ARBA00022741"/>
    </source>
</evidence>
<sequence length="920" mass="98467">MQFSRISNVIGRGFRMDIGGTSRRRRRLWRFVDAEFDEAGWTLRVDGRAVPLEGKPLEVLHELLLHAGEVVSKDELLDAVWPGVTVVENSLANAVSKLRKGLGEAGDTIVETVPRIGYRLAVPVAIETLDAPLAPRFAFQAGDPVPGRPQWRLVGPLGQTGADDVWRARHDKTGETRVFKFADASDRLRALKREATLARLLMAALGKGAPFVPLLEWNFEHSPYFLESADGGDDLGGWAHMQGGIAAVPLTTRLAIAGAIARALGAAHSIGVLHKDLKPANILIETRAEGPFVRLADFGSARLLDTDVLGANLITDFGGLDQDEASRSGTPAYRAPELAGDGVPTVQSDVYAAGLILFQLVVGDFGRFLAPGWEDLVDDPLLREDIALAAAADPLRRPSADELADRLARIDARRAEAEAAALEAARAEALARAEERRRHRRPWMRAAAAAAFIALAGTSTMTVLASRQRDQARAAQAQAEASYAFLADDILASPDPAKADGADEKLVDAVRRASAGIDRRFAGQPLIAARLYATLARAFDQRSEYAAARDYYARAWRWFGRAGATGDVEANVMRLQLASAEALSTQPGSLDRARRLVAATRASLGEKASAGEPAVWLESAEGMIALVDNQVPSARDHFARASALADSIPEAFEARQRLNFHQRHAFALLRLGDHEGGERELAPLVAAMGRLQGPEHPDTLLLRLNLAQSRALSGHYEAALTDLNWLVPRLEARLGPDHRTTLLALSVRQLALGSLGRYGPAAADAERVWRAAAAKDGPGSFTAVAMRADLGTTQCRAGALVQGEANLRAAYQASRAGPGPESPIAQALRAAIADCLIAGGKAEAAAPLLRNIDRERVNQLVGDAHWDAGLDVSLAEVALAKGDRTEAAARLRAAASAYSSPPSDRYLADRLARLHAALGI</sequence>
<accession>A0A5C6TVB7</accession>
<dbReference type="Gene3D" id="1.10.510.10">
    <property type="entry name" value="Transferase(Phosphotransferase) domain 1"/>
    <property type="match status" value="1"/>
</dbReference>
<keyword evidence="7 10" id="KW-0238">DNA-binding</keyword>
<keyword evidence="3" id="KW-0808">Transferase</keyword>
<dbReference type="PROSITE" id="PS50011">
    <property type="entry name" value="PROTEIN_KINASE_DOM"/>
    <property type="match status" value="1"/>
</dbReference>
<evidence type="ECO:0000256" key="8">
    <source>
        <dbReference type="ARBA" id="ARBA00047899"/>
    </source>
</evidence>
<keyword evidence="2" id="KW-0723">Serine/threonine-protein kinase</keyword>
<dbReference type="GO" id="GO:0003677">
    <property type="term" value="F:DNA binding"/>
    <property type="evidence" value="ECO:0007669"/>
    <property type="project" value="UniProtKB-UniRule"/>
</dbReference>
<dbReference type="PROSITE" id="PS00108">
    <property type="entry name" value="PROTEIN_KINASE_ST"/>
    <property type="match status" value="1"/>
</dbReference>
<evidence type="ECO:0000313" key="14">
    <source>
        <dbReference type="EMBL" id="TXC64166.1"/>
    </source>
</evidence>
<dbReference type="SUPFAM" id="SSF46894">
    <property type="entry name" value="C-terminal effector domain of the bipartite response regulators"/>
    <property type="match status" value="1"/>
</dbReference>
<dbReference type="InterPro" id="IPR036388">
    <property type="entry name" value="WH-like_DNA-bd_sf"/>
</dbReference>
<dbReference type="Proteomes" id="UP000321249">
    <property type="component" value="Unassembled WGS sequence"/>
</dbReference>
<evidence type="ECO:0000256" key="11">
    <source>
        <dbReference type="SAM" id="Coils"/>
    </source>
</evidence>
<reference evidence="14 15" key="1">
    <citation type="journal article" date="2015" name="J. Microbiol.">
        <title>Sphingosinicella ginsenosidimutans sp. nov., with ginsenoside converting activity.</title>
        <authorList>
            <person name="Kim J.K."/>
            <person name="Kang M.S."/>
            <person name="Park S.C."/>
            <person name="Kim K.M."/>
            <person name="Choi K."/>
            <person name="Yoon M.H."/>
            <person name="Im W.T."/>
        </authorList>
    </citation>
    <scope>NUCLEOTIDE SEQUENCE [LARGE SCALE GENOMIC DNA]</scope>
    <source>
        <strain evidence="14 15">BS-11</strain>
    </source>
</reference>
<evidence type="ECO:0000256" key="10">
    <source>
        <dbReference type="PROSITE-ProRule" id="PRU01091"/>
    </source>
</evidence>
<proteinExistence type="predicted"/>
<evidence type="ECO:0000256" key="6">
    <source>
        <dbReference type="ARBA" id="ARBA00022840"/>
    </source>
</evidence>
<dbReference type="InterPro" id="IPR011990">
    <property type="entry name" value="TPR-like_helical_dom_sf"/>
</dbReference>
<dbReference type="InterPro" id="IPR008271">
    <property type="entry name" value="Ser/Thr_kinase_AS"/>
</dbReference>
<dbReference type="PROSITE" id="PS51755">
    <property type="entry name" value="OMPR_PHOB"/>
    <property type="match status" value="1"/>
</dbReference>
<feature type="coiled-coil region" evidence="11">
    <location>
        <begin position="400"/>
        <end position="437"/>
    </location>
</feature>
<dbReference type="InterPro" id="IPR016032">
    <property type="entry name" value="Sig_transdc_resp-reg_C-effctor"/>
</dbReference>
<dbReference type="GO" id="GO:0004674">
    <property type="term" value="F:protein serine/threonine kinase activity"/>
    <property type="evidence" value="ECO:0007669"/>
    <property type="project" value="UniProtKB-KW"/>
</dbReference>
<feature type="DNA-binding region" description="OmpR/PhoB-type" evidence="10">
    <location>
        <begin position="26"/>
        <end position="122"/>
    </location>
</feature>
<dbReference type="GO" id="GO:0000160">
    <property type="term" value="P:phosphorelay signal transduction system"/>
    <property type="evidence" value="ECO:0007669"/>
    <property type="project" value="InterPro"/>
</dbReference>
<keyword evidence="6" id="KW-0067">ATP-binding</keyword>
<dbReference type="InterPro" id="IPR011009">
    <property type="entry name" value="Kinase-like_dom_sf"/>
</dbReference>
<evidence type="ECO:0000256" key="9">
    <source>
        <dbReference type="ARBA" id="ARBA00048679"/>
    </source>
</evidence>
<feature type="domain" description="Protein kinase" evidence="12">
    <location>
        <begin position="151"/>
        <end position="453"/>
    </location>
</feature>
<dbReference type="EC" id="2.7.11.1" evidence="1"/>
<protein>
    <recommendedName>
        <fullName evidence="1">non-specific serine/threonine protein kinase</fullName>
        <ecNumber evidence="1">2.7.11.1</ecNumber>
    </recommendedName>
</protein>
<evidence type="ECO:0000256" key="2">
    <source>
        <dbReference type="ARBA" id="ARBA00022527"/>
    </source>
</evidence>
<evidence type="ECO:0000256" key="3">
    <source>
        <dbReference type="ARBA" id="ARBA00022679"/>
    </source>
</evidence>
<dbReference type="SUPFAM" id="SSF56112">
    <property type="entry name" value="Protein kinase-like (PK-like)"/>
    <property type="match status" value="1"/>
</dbReference>
<comment type="catalytic activity">
    <reaction evidence="9">
        <text>L-seryl-[protein] + ATP = O-phospho-L-seryl-[protein] + ADP + H(+)</text>
        <dbReference type="Rhea" id="RHEA:17989"/>
        <dbReference type="Rhea" id="RHEA-COMP:9863"/>
        <dbReference type="Rhea" id="RHEA-COMP:11604"/>
        <dbReference type="ChEBI" id="CHEBI:15378"/>
        <dbReference type="ChEBI" id="CHEBI:29999"/>
        <dbReference type="ChEBI" id="CHEBI:30616"/>
        <dbReference type="ChEBI" id="CHEBI:83421"/>
        <dbReference type="ChEBI" id="CHEBI:456216"/>
        <dbReference type="EC" id="2.7.11.1"/>
    </reaction>
</comment>
<dbReference type="InterPro" id="IPR050660">
    <property type="entry name" value="NEK_Ser/Thr_kinase"/>
</dbReference>
<dbReference type="GO" id="GO:0005524">
    <property type="term" value="F:ATP binding"/>
    <property type="evidence" value="ECO:0007669"/>
    <property type="project" value="UniProtKB-KW"/>
</dbReference>
<organism evidence="14 15">
    <name type="scientific">Allosphingosinicella ginsenosidimutans</name>
    <dbReference type="NCBI Taxonomy" id="1176539"/>
    <lineage>
        <taxon>Bacteria</taxon>
        <taxon>Pseudomonadati</taxon>
        <taxon>Pseudomonadota</taxon>
        <taxon>Alphaproteobacteria</taxon>
        <taxon>Sphingomonadales</taxon>
        <taxon>Sphingomonadaceae</taxon>
        <taxon>Allosphingosinicella</taxon>
    </lineage>
</organism>
<keyword evidence="4" id="KW-0547">Nucleotide-binding</keyword>
<gene>
    <name evidence="14" type="ORF">FRZ32_11155</name>
</gene>
<comment type="catalytic activity">
    <reaction evidence="8">
        <text>L-threonyl-[protein] + ATP = O-phospho-L-threonyl-[protein] + ADP + H(+)</text>
        <dbReference type="Rhea" id="RHEA:46608"/>
        <dbReference type="Rhea" id="RHEA-COMP:11060"/>
        <dbReference type="Rhea" id="RHEA-COMP:11605"/>
        <dbReference type="ChEBI" id="CHEBI:15378"/>
        <dbReference type="ChEBI" id="CHEBI:30013"/>
        <dbReference type="ChEBI" id="CHEBI:30616"/>
        <dbReference type="ChEBI" id="CHEBI:61977"/>
        <dbReference type="ChEBI" id="CHEBI:456216"/>
        <dbReference type="EC" id="2.7.11.1"/>
    </reaction>
</comment>
<dbReference type="InterPro" id="IPR001867">
    <property type="entry name" value="OmpR/PhoB-type_DNA-bd"/>
</dbReference>
<dbReference type="Gene3D" id="1.25.40.10">
    <property type="entry name" value="Tetratricopeptide repeat domain"/>
    <property type="match status" value="1"/>
</dbReference>
<dbReference type="Pfam" id="PF00069">
    <property type="entry name" value="Pkinase"/>
    <property type="match status" value="1"/>
</dbReference>
<evidence type="ECO:0000256" key="7">
    <source>
        <dbReference type="ARBA" id="ARBA00023125"/>
    </source>
</evidence>
<comment type="caution">
    <text evidence="14">The sequence shown here is derived from an EMBL/GenBank/DDBJ whole genome shotgun (WGS) entry which is preliminary data.</text>
</comment>
<evidence type="ECO:0000313" key="15">
    <source>
        <dbReference type="Proteomes" id="UP000321249"/>
    </source>
</evidence>
<evidence type="ECO:0000256" key="1">
    <source>
        <dbReference type="ARBA" id="ARBA00012513"/>
    </source>
</evidence>
<name>A0A5C6TVB7_9SPHN</name>
<evidence type="ECO:0000259" key="13">
    <source>
        <dbReference type="PROSITE" id="PS51755"/>
    </source>
</evidence>
<dbReference type="Gene3D" id="1.10.10.10">
    <property type="entry name" value="Winged helix-like DNA-binding domain superfamily/Winged helix DNA-binding domain"/>
    <property type="match status" value="1"/>
</dbReference>
<keyword evidence="11" id="KW-0175">Coiled coil</keyword>
<dbReference type="SMART" id="SM00220">
    <property type="entry name" value="S_TKc"/>
    <property type="match status" value="1"/>
</dbReference>
<dbReference type="PANTHER" id="PTHR43671">
    <property type="entry name" value="SERINE/THREONINE-PROTEIN KINASE NEK"/>
    <property type="match status" value="1"/>
</dbReference>